<comment type="caution">
    <text evidence="1">The sequence shown here is derived from an EMBL/GenBank/DDBJ whole genome shotgun (WGS) entry which is preliminary data.</text>
</comment>
<dbReference type="EMBL" id="JAHDVG010000483">
    <property type="protein sequence ID" value="KAH1172382.1"/>
    <property type="molecule type" value="Genomic_DNA"/>
</dbReference>
<accession>A0A9D3X406</accession>
<evidence type="ECO:0000313" key="1">
    <source>
        <dbReference type="EMBL" id="KAH1172382.1"/>
    </source>
</evidence>
<proteinExistence type="predicted"/>
<evidence type="ECO:0000313" key="2">
    <source>
        <dbReference type="Proteomes" id="UP000827986"/>
    </source>
</evidence>
<keyword evidence="2" id="KW-1185">Reference proteome</keyword>
<dbReference type="Proteomes" id="UP000827986">
    <property type="component" value="Unassembled WGS sequence"/>
</dbReference>
<name>A0A9D3X406_9SAUR</name>
<dbReference type="AlphaFoldDB" id="A0A9D3X406"/>
<gene>
    <name evidence="1" type="ORF">KIL84_008000</name>
</gene>
<organism evidence="1 2">
    <name type="scientific">Mauremys mutica</name>
    <name type="common">yellowpond turtle</name>
    <dbReference type="NCBI Taxonomy" id="74926"/>
    <lineage>
        <taxon>Eukaryota</taxon>
        <taxon>Metazoa</taxon>
        <taxon>Chordata</taxon>
        <taxon>Craniata</taxon>
        <taxon>Vertebrata</taxon>
        <taxon>Euteleostomi</taxon>
        <taxon>Archelosauria</taxon>
        <taxon>Testudinata</taxon>
        <taxon>Testudines</taxon>
        <taxon>Cryptodira</taxon>
        <taxon>Durocryptodira</taxon>
        <taxon>Testudinoidea</taxon>
        <taxon>Geoemydidae</taxon>
        <taxon>Geoemydinae</taxon>
        <taxon>Mauremys</taxon>
    </lineage>
</organism>
<reference evidence="1" key="1">
    <citation type="submission" date="2021-09" db="EMBL/GenBank/DDBJ databases">
        <title>The genome of Mauremys mutica provides insights into the evolution of semi-aquatic lifestyle.</title>
        <authorList>
            <person name="Gong S."/>
            <person name="Gao Y."/>
        </authorList>
    </citation>
    <scope>NUCLEOTIDE SEQUENCE</scope>
    <source>
        <strain evidence="1">MM-2020</strain>
        <tissue evidence="1">Muscle</tissue>
    </source>
</reference>
<sequence length="109" mass="12171">MVHFKKEGPKLCDQIQTCIQNLIITVTLLSINHSLQTALVPTLSPYLPLFPLCQEGRISLLDWSSLQLRLLAAAGCKLQLFCEMRRRNYLDNTSAAVVRTMSLPAGTVE</sequence>
<protein>
    <submittedName>
        <fullName evidence="1">Uncharacterized protein</fullName>
    </submittedName>
</protein>